<organism evidence="2 3">
    <name type="scientific">Leishmania tarentolae</name>
    <name type="common">Sauroleishmania tarentolae</name>
    <dbReference type="NCBI Taxonomy" id="5689"/>
    <lineage>
        <taxon>Eukaryota</taxon>
        <taxon>Discoba</taxon>
        <taxon>Euglenozoa</taxon>
        <taxon>Kinetoplastea</taxon>
        <taxon>Metakinetoplastina</taxon>
        <taxon>Trypanosomatida</taxon>
        <taxon>Trypanosomatidae</taxon>
        <taxon>Leishmaniinae</taxon>
        <taxon>Leishmania</taxon>
        <taxon>lizard Leishmania</taxon>
    </lineage>
</organism>
<keyword evidence="3" id="KW-1185">Reference proteome</keyword>
<dbReference type="AlphaFoldDB" id="A0A640KAN9"/>
<name>A0A640KAN9_LEITA</name>
<evidence type="ECO:0000313" key="2">
    <source>
        <dbReference type="EMBL" id="GET86643.1"/>
    </source>
</evidence>
<evidence type="ECO:0000313" key="3">
    <source>
        <dbReference type="Proteomes" id="UP000419144"/>
    </source>
</evidence>
<dbReference type="Proteomes" id="UP000419144">
    <property type="component" value="Unassembled WGS sequence"/>
</dbReference>
<comment type="caution">
    <text evidence="2">The sequence shown here is derived from an EMBL/GenBank/DDBJ whole genome shotgun (WGS) entry which is preliminary data.</text>
</comment>
<feature type="compositionally biased region" description="Basic residues" evidence="1">
    <location>
        <begin position="384"/>
        <end position="395"/>
    </location>
</feature>
<feature type="compositionally biased region" description="Basic residues" evidence="1">
    <location>
        <begin position="1"/>
        <end position="19"/>
    </location>
</feature>
<dbReference type="OrthoDB" id="266466at2759"/>
<sequence>MAYKRKRAKARRTPARKRQKGVETAAAAAAAAELLPASDADKGAAVQQCDAGFSSRLSRGGMGISCAPVVINDGCSHADAELPIEVNMGAAHGKMTSQENKIETQQQQQSTTRGCQRFSATPSLLYSDRPTPTDLACLSVASSAAGLPCILAATHLPCILSGTPYRPPCGEDGGGESDYIAYLLSEHRSNETTRPMTMWGVYSLRNGDCLQVIHWHHSPAAVASPSTNGDLHPSSSLLNEQRARELIMRVDATGLCFMLAPSSLVSVEGGGAAGCMTPASVSSEPDEDSAPAAAPGDVYWLIPSVMKESFLALLQAQEWLRTTSGRHQASEACSRSFECQGWCVRPHSTRWVSVTSPGEATASAVERCELHTSPAPPTAALPAPKRKTKKGKRQHGSLSLRAQPQQPSSVAAAAPLQNTESTTRFRLAVNAAMPSSPSQYRIPYVAAVQQPQKGLGSATESHLPLAALPAAAVAPVVLLLGNRIAPYPSDSTCATRM</sequence>
<protein>
    <submittedName>
        <fullName evidence="2">Uncharacterized protein</fullName>
    </submittedName>
</protein>
<dbReference type="VEuPathDB" id="TriTrypDB:LtaPh_1103700"/>
<feature type="region of interest" description="Disordered" evidence="1">
    <location>
        <begin position="370"/>
        <end position="416"/>
    </location>
</feature>
<gene>
    <name evidence="2" type="ORF">LtaPh_1103700</name>
</gene>
<proteinExistence type="predicted"/>
<evidence type="ECO:0000256" key="1">
    <source>
        <dbReference type="SAM" id="MobiDB-lite"/>
    </source>
</evidence>
<reference evidence="2" key="1">
    <citation type="submission" date="2019-11" db="EMBL/GenBank/DDBJ databases">
        <title>Leishmania tarentolae CDS.</title>
        <authorList>
            <person name="Goto Y."/>
            <person name="Yamagishi J."/>
        </authorList>
    </citation>
    <scope>NUCLEOTIDE SEQUENCE [LARGE SCALE GENOMIC DNA]</scope>
    <source>
        <strain evidence="2">Parrot Tar II</strain>
    </source>
</reference>
<accession>A0A640KAN9</accession>
<feature type="compositionally biased region" description="Low complexity" evidence="1">
    <location>
        <begin position="402"/>
        <end position="415"/>
    </location>
</feature>
<feature type="region of interest" description="Disordered" evidence="1">
    <location>
        <begin position="1"/>
        <end position="22"/>
    </location>
</feature>
<dbReference type="EMBL" id="BLBS01000013">
    <property type="protein sequence ID" value="GET86643.1"/>
    <property type="molecule type" value="Genomic_DNA"/>
</dbReference>